<feature type="compositionally biased region" description="Polar residues" evidence="1">
    <location>
        <begin position="55"/>
        <end position="64"/>
    </location>
</feature>
<accession>A0A9N7VHV4</accession>
<feature type="compositionally biased region" description="Basic residues" evidence="1">
    <location>
        <begin position="81"/>
        <end position="93"/>
    </location>
</feature>
<feature type="compositionally biased region" description="Polar residues" evidence="1">
    <location>
        <begin position="37"/>
        <end position="46"/>
    </location>
</feature>
<protein>
    <submittedName>
        <fullName evidence="2">Uncharacterized protein</fullName>
    </submittedName>
</protein>
<dbReference type="AlphaFoldDB" id="A0A9N7VHV4"/>
<keyword evidence="3" id="KW-1185">Reference proteome</keyword>
<name>A0A9N7VHV4_PLEPL</name>
<evidence type="ECO:0000313" key="2">
    <source>
        <dbReference type="EMBL" id="CAB1448597.1"/>
    </source>
</evidence>
<feature type="compositionally biased region" description="Basic and acidic residues" evidence="1">
    <location>
        <begin position="65"/>
        <end position="80"/>
    </location>
</feature>
<proteinExistence type="predicted"/>
<feature type="region of interest" description="Disordered" evidence="1">
    <location>
        <begin position="33"/>
        <end position="101"/>
    </location>
</feature>
<comment type="caution">
    <text evidence="2">The sequence shown here is derived from an EMBL/GenBank/DDBJ whole genome shotgun (WGS) entry which is preliminary data.</text>
</comment>
<evidence type="ECO:0000313" key="3">
    <source>
        <dbReference type="Proteomes" id="UP001153269"/>
    </source>
</evidence>
<sequence>MSESESCSSRSLHSAKAYTVHTQRCFENRAYGFDPTFKTQGLPTQPQEDDRESETGPQSLSNREQTAEDNEKQICGEGRRREGRVKKKEGTRRRREEGGVG</sequence>
<gene>
    <name evidence="2" type="ORF">PLEPLA_LOCUS36247</name>
</gene>
<dbReference type="EMBL" id="CADEAL010003983">
    <property type="protein sequence ID" value="CAB1448597.1"/>
    <property type="molecule type" value="Genomic_DNA"/>
</dbReference>
<organism evidence="2 3">
    <name type="scientific">Pleuronectes platessa</name>
    <name type="common">European plaice</name>
    <dbReference type="NCBI Taxonomy" id="8262"/>
    <lineage>
        <taxon>Eukaryota</taxon>
        <taxon>Metazoa</taxon>
        <taxon>Chordata</taxon>
        <taxon>Craniata</taxon>
        <taxon>Vertebrata</taxon>
        <taxon>Euteleostomi</taxon>
        <taxon>Actinopterygii</taxon>
        <taxon>Neopterygii</taxon>
        <taxon>Teleostei</taxon>
        <taxon>Neoteleostei</taxon>
        <taxon>Acanthomorphata</taxon>
        <taxon>Carangaria</taxon>
        <taxon>Pleuronectiformes</taxon>
        <taxon>Pleuronectoidei</taxon>
        <taxon>Pleuronectidae</taxon>
        <taxon>Pleuronectes</taxon>
    </lineage>
</organism>
<dbReference type="Proteomes" id="UP001153269">
    <property type="component" value="Unassembled WGS sequence"/>
</dbReference>
<reference evidence="2" key="1">
    <citation type="submission" date="2020-03" db="EMBL/GenBank/DDBJ databases">
        <authorList>
            <person name="Weist P."/>
        </authorList>
    </citation>
    <scope>NUCLEOTIDE SEQUENCE</scope>
</reference>
<evidence type="ECO:0000256" key="1">
    <source>
        <dbReference type="SAM" id="MobiDB-lite"/>
    </source>
</evidence>